<feature type="binding site" evidence="10">
    <location>
        <begin position="194"/>
        <end position="200"/>
    </location>
    <ligand>
        <name>S-adenosyl-L-methionine</name>
        <dbReference type="ChEBI" id="CHEBI:59789"/>
    </ligand>
</feature>
<comment type="subcellular location">
    <subcellularLocation>
        <location evidence="1">Nucleus</location>
    </subcellularLocation>
</comment>
<dbReference type="PROSITE" id="PS51686">
    <property type="entry name" value="SAM_MT_RSMB_NOP"/>
    <property type="match status" value="1"/>
</dbReference>
<dbReference type="InterPro" id="IPR001678">
    <property type="entry name" value="MeTrfase_RsmB-F_NOP2_dom"/>
</dbReference>
<feature type="compositionally biased region" description="Polar residues" evidence="11">
    <location>
        <begin position="544"/>
        <end position="559"/>
    </location>
</feature>
<keyword evidence="5 10" id="KW-0808">Transferase</keyword>
<name>A0A9P4IXD5_9PEZI</name>
<dbReference type="GO" id="GO:0016428">
    <property type="term" value="F:tRNA (cytidine-5-)-methyltransferase activity"/>
    <property type="evidence" value="ECO:0007669"/>
    <property type="project" value="InterPro"/>
</dbReference>
<dbReference type="Pfam" id="PF01189">
    <property type="entry name" value="Methyltr_RsmB-F"/>
    <property type="match status" value="1"/>
</dbReference>
<keyword evidence="6 10" id="KW-0949">S-adenosyl-L-methionine</keyword>
<evidence type="ECO:0000259" key="12">
    <source>
        <dbReference type="PROSITE" id="PS51686"/>
    </source>
</evidence>
<feature type="region of interest" description="Disordered" evidence="11">
    <location>
        <begin position="633"/>
        <end position="660"/>
    </location>
</feature>
<dbReference type="GO" id="GO:0000049">
    <property type="term" value="F:tRNA binding"/>
    <property type="evidence" value="ECO:0007669"/>
    <property type="project" value="UniProtKB-KW"/>
</dbReference>
<evidence type="ECO:0000256" key="10">
    <source>
        <dbReference type="PROSITE-ProRule" id="PRU01023"/>
    </source>
</evidence>
<dbReference type="InterPro" id="IPR057285">
    <property type="entry name" value="Pre-PUA_NSUN2"/>
</dbReference>
<feature type="domain" description="SAM-dependent MTase RsmB/NOP-type" evidence="12">
    <location>
        <begin position="76"/>
        <end position="492"/>
    </location>
</feature>
<keyword evidence="9" id="KW-0539">Nucleus</keyword>
<sequence>MGKNRGGRKGGEGKRGGGRGGRGGKRGGRGGGRGGGGWNGANNRQSFQEVKKENEHFERFYNELNIVPEGDEREQFWAALRRELPNSFRFCGSKGHALAVQKNLTDRYIPQITSVQFNDSFVEAPQPLPWYPSGLAWQMTTPKQIIRKFAPFAAFQKFLVSETSVGNISRQEAVSMIPPLVLDVKPEHTVLDLCAAPGSKSAQLVEALHAGEEARMRTILSQMRQNGETNGAQSPAAINPAEQEQESEDWSDDGRSTGLLVANDVSYTRAQMLVHQVKRLNSPNLIVMNHDATLFPSIELPQQANGAGKDGKPRGKWLKFDRILADVPCSGDGTCRKNPNIWKDWIPGNALGLYITQVRILVRSLQMLKVGGRVVYSTCSMNPVENEAVISTAIDRCGGLSKVDIIDCSDKLPNLKRNHGLKQWGIMDKEGRIWRSWADVEDAKAEKFQASLERFAQGMFPLEGDLPLDRCIRVYPHQQDTGGFFITVLEKKSEIRARPEGESKKAGTEKTSSAPSVVSIAKELEAKPAEDGVIPKLETAEEYTGTTTDKASINDSGNASAAARQNKEAIEAPLPGTVKRPLEEGDTEANQNKRARVEVDEVATSVLGEPGETEHWPPPPVNQEAYVDIGSKTETSTPAANNDRSDDKPSKRRNGIHEESFKYLSPDHPELDAIFKFYQLPDRFPRDRFMVRNEMGEPAKAIYYTTVLAKEILTKNEGRGMKFVHSGVKMFVKQDAQGSDTCRWRIQTEGLPIIEGWVGEKRVIRLYKKSTLQFLLREMFPKTSAEGLAEIKEQAQEMAMGCSVLRVEPSEGEDGFDERIVLPFWRSMASVNLMLPKEERKAMLLRIYNDDTPLIDHSQQTKKAQAAREPVEDAEMADGVPDETLIDDEDGGVKLNADAVEEDADATAPVGASGVGTEEDALATEDRLRAEQQQIKYDEDVVAAAPEREGESDSFNTTV</sequence>
<dbReference type="EMBL" id="ML996091">
    <property type="protein sequence ID" value="KAF2149582.1"/>
    <property type="molecule type" value="Genomic_DNA"/>
</dbReference>
<keyword evidence="8 10" id="KW-0694">RNA-binding</keyword>
<gene>
    <name evidence="13" type="ORF">K461DRAFT_271161</name>
</gene>
<dbReference type="Pfam" id="PF25376">
    <property type="entry name" value="Pre-PUA_NSUN2"/>
    <property type="match status" value="1"/>
</dbReference>
<evidence type="ECO:0000256" key="1">
    <source>
        <dbReference type="ARBA" id="ARBA00004123"/>
    </source>
</evidence>
<feature type="binding site" evidence="10">
    <location>
        <position position="291"/>
    </location>
    <ligand>
        <name>S-adenosyl-L-methionine</name>
        <dbReference type="ChEBI" id="CHEBI:59789"/>
    </ligand>
</feature>
<feature type="binding site" evidence="10">
    <location>
        <position position="264"/>
    </location>
    <ligand>
        <name>S-adenosyl-L-methionine</name>
        <dbReference type="ChEBI" id="CHEBI:59789"/>
    </ligand>
</feature>
<feature type="compositionally biased region" description="Polar residues" evidence="11">
    <location>
        <begin position="633"/>
        <end position="642"/>
    </location>
</feature>
<evidence type="ECO:0000313" key="14">
    <source>
        <dbReference type="Proteomes" id="UP000799439"/>
    </source>
</evidence>
<dbReference type="OrthoDB" id="6093671at2759"/>
<dbReference type="PRINTS" id="PR02008">
    <property type="entry name" value="RCMTFAMILY"/>
</dbReference>
<dbReference type="Pfam" id="PF25378">
    <property type="entry name" value="PUA_NSUN2"/>
    <property type="match status" value="1"/>
</dbReference>
<organism evidence="13 14">
    <name type="scientific">Myriangium duriaei CBS 260.36</name>
    <dbReference type="NCBI Taxonomy" id="1168546"/>
    <lineage>
        <taxon>Eukaryota</taxon>
        <taxon>Fungi</taxon>
        <taxon>Dikarya</taxon>
        <taxon>Ascomycota</taxon>
        <taxon>Pezizomycotina</taxon>
        <taxon>Dothideomycetes</taxon>
        <taxon>Dothideomycetidae</taxon>
        <taxon>Myriangiales</taxon>
        <taxon>Myriangiaceae</taxon>
        <taxon>Myriangium</taxon>
    </lineage>
</organism>
<keyword evidence="4 10" id="KW-0489">Methyltransferase</keyword>
<dbReference type="InterPro" id="IPR023270">
    <property type="entry name" value="RCMT_NCL1"/>
</dbReference>
<keyword evidence="14" id="KW-1185">Reference proteome</keyword>
<feature type="compositionally biased region" description="Acidic residues" evidence="11">
    <location>
        <begin position="872"/>
        <end position="890"/>
    </location>
</feature>
<feature type="region of interest" description="Disordered" evidence="11">
    <location>
        <begin position="856"/>
        <end position="959"/>
    </location>
</feature>
<evidence type="ECO:0000256" key="9">
    <source>
        <dbReference type="ARBA" id="ARBA00023242"/>
    </source>
</evidence>
<dbReference type="InterPro" id="IPR023267">
    <property type="entry name" value="RCMT"/>
</dbReference>
<evidence type="ECO:0000256" key="7">
    <source>
        <dbReference type="ARBA" id="ARBA00022694"/>
    </source>
</evidence>
<evidence type="ECO:0000256" key="4">
    <source>
        <dbReference type="ARBA" id="ARBA00022603"/>
    </source>
</evidence>
<dbReference type="InterPro" id="IPR049560">
    <property type="entry name" value="MeTrfase_RsmB-F_NOP2_cat"/>
</dbReference>
<dbReference type="PRINTS" id="PR02011">
    <property type="entry name" value="RCMTNCL1"/>
</dbReference>
<evidence type="ECO:0000256" key="5">
    <source>
        <dbReference type="ARBA" id="ARBA00022679"/>
    </source>
</evidence>
<dbReference type="InterPro" id="IPR057286">
    <property type="entry name" value="PUA_NSUN2"/>
</dbReference>
<keyword evidence="7" id="KW-0819">tRNA processing</keyword>
<evidence type="ECO:0000256" key="3">
    <source>
        <dbReference type="ARBA" id="ARBA00022555"/>
    </source>
</evidence>
<feature type="region of interest" description="Disordered" evidence="11">
    <location>
        <begin position="496"/>
        <end position="598"/>
    </location>
</feature>
<dbReference type="PANTHER" id="PTHR22808:SF1">
    <property type="entry name" value="RNA CYTOSINE-C(5)-METHYLTRANSFERASE NSUN2-RELATED"/>
    <property type="match status" value="1"/>
</dbReference>
<feature type="compositionally biased region" description="Basic and acidic residues" evidence="11">
    <location>
        <begin position="643"/>
        <end position="660"/>
    </location>
</feature>
<feature type="binding site" evidence="10">
    <location>
        <position position="326"/>
    </location>
    <ligand>
        <name>S-adenosyl-L-methionine</name>
        <dbReference type="ChEBI" id="CHEBI:59789"/>
    </ligand>
</feature>
<protein>
    <submittedName>
        <fullName evidence="13">S-adenosyl-L-methionine-dependent methyltransferase</fullName>
    </submittedName>
</protein>
<keyword evidence="3" id="KW-0820">tRNA-binding</keyword>
<feature type="compositionally biased region" description="Basic and acidic residues" evidence="11">
    <location>
        <begin position="496"/>
        <end position="508"/>
    </location>
</feature>
<feature type="compositionally biased region" description="Gly residues" evidence="11">
    <location>
        <begin position="29"/>
        <end position="39"/>
    </location>
</feature>
<accession>A0A9P4IXD5</accession>
<dbReference type="GO" id="GO:0005737">
    <property type="term" value="C:cytoplasm"/>
    <property type="evidence" value="ECO:0007669"/>
    <property type="project" value="TreeGrafter"/>
</dbReference>
<reference evidence="13" key="1">
    <citation type="journal article" date="2020" name="Stud. Mycol.">
        <title>101 Dothideomycetes genomes: a test case for predicting lifestyles and emergence of pathogens.</title>
        <authorList>
            <person name="Haridas S."/>
            <person name="Albert R."/>
            <person name="Binder M."/>
            <person name="Bloem J."/>
            <person name="Labutti K."/>
            <person name="Salamov A."/>
            <person name="Andreopoulos B."/>
            <person name="Baker S."/>
            <person name="Barry K."/>
            <person name="Bills G."/>
            <person name="Bluhm B."/>
            <person name="Cannon C."/>
            <person name="Castanera R."/>
            <person name="Culley D."/>
            <person name="Daum C."/>
            <person name="Ezra D."/>
            <person name="Gonzalez J."/>
            <person name="Henrissat B."/>
            <person name="Kuo A."/>
            <person name="Liang C."/>
            <person name="Lipzen A."/>
            <person name="Lutzoni F."/>
            <person name="Magnuson J."/>
            <person name="Mondo S."/>
            <person name="Nolan M."/>
            <person name="Ohm R."/>
            <person name="Pangilinan J."/>
            <person name="Park H.-J."/>
            <person name="Ramirez L."/>
            <person name="Alfaro M."/>
            <person name="Sun H."/>
            <person name="Tritt A."/>
            <person name="Yoshinaga Y."/>
            <person name="Zwiers L.-H."/>
            <person name="Turgeon B."/>
            <person name="Goodwin S."/>
            <person name="Spatafora J."/>
            <person name="Crous P."/>
            <person name="Grigoriev I."/>
        </authorList>
    </citation>
    <scope>NUCLEOTIDE SEQUENCE</scope>
    <source>
        <strain evidence="13">CBS 260.36</strain>
    </source>
</reference>
<dbReference type="Gene3D" id="3.40.50.150">
    <property type="entry name" value="Vaccinia Virus protein VP39"/>
    <property type="match status" value="1"/>
</dbReference>
<dbReference type="GO" id="GO:0005634">
    <property type="term" value="C:nucleus"/>
    <property type="evidence" value="ECO:0007669"/>
    <property type="project" value="UniProtKB-SubCell"/>
</dbReference>
<evidence type="ECO:0000256" key="11">
    <source>
        <dbReference type="SAM" id="MobiDB-lite"/>
    </source>
</evidence>
<proteinExistence type="inferred from homology"/>
<dbReference type="PROSITE" id="PS01153">
    <property type="entry name" value="NOL1_NOP2_SUN"/>
    <property type="match status" value="1"/>
</dbReference>
<evidence type="ECO:0000256" key="6">
    <source>
        <dbReference type="ARBA" id="ARBA00022691"/>
    </source>
</evidence>
<evidence type="ECO:0000313" key="13">
    <source>
        <dbReference type="EMBL" id="KAF2149582.1"/>
    </source>
</evidence>
<comment type="similarity">
    <text evidence="2 10">Belongs to the class I-like SAM-binding methyltransferase superfamily. RsmB/NOP family.</text>
</comment>
<dbReference type="InterPro" id="IPR018314">
    <property type="entry name" value="RsmB/NOL1/NOP2-like_CS"/>
</dbReference>
<dbReference type="PANTHER" id="PTHR22808">
    <property type="entry name" value="NCL1 YEAST -RELATED NOL1/NOP2/FMU SUN DOMAIN-CONTAINING"/>
    <property type="match status" value="1"/>
</dbReference>
<dbReference type="GO" id="GO:0030488">
    <property type="term" value="P:tRNA methylation"/>
    <property type="evidence" value="ECO:0007669"/>
    <property type="project" value="TreeGrafter"/>
</dbReference>
<feature type="region of interest" description="Disordered" evidence="11">
    <location>
        <begin position="1"/>
        <end position="43"/>
    </location>
</feature>
<evidence type="ECO:0000256" key="2">
    <source>
        <dbReference type="ARBA" id="ARBA00007494"/>
    </source>
</evidence>
<dbReference type="Proteomes" id="UP000799439">
    <property type="component" value="Unassembled WGS sequence"/>
</dbReference>
<feature type="region of interest" description="Disordered" evidence="11">
    <location>
        <begin position="226"/>
        <end position="255"/>
    </location>
</feature>
<dbReference type="AlphaFoldDB" id="A0A9P4IXD5"/>
<dbReference type="SUPFAM" id="SSF53335">
    <property type="entry name" value="S-adenosyl-L-methionine-dependent methyltransferases"/>
    <property type="match status" value="1"/>
</dbReference>
<dbReference type="InterPro" id="IPR029063">
    <property type="entry name" value="SAM-dependent_MTases_sf"/>
</dbReference>
<comment type="caution">
    <text evidence="13">The sequence shown here is derived from an EMBL/GenBank/DDBJ whole genome shotgun (WGS) entry which is preliminary data.</text>
</comment>
<evidence type="ECO:0000256" key="8">
    <source>
        <dbReference type="ARBA" id="ARBA00022884"/>
    </source>
</evidence>
<feature type="active site" description="Nucleophile" evidence="10">
    <location>
        <position position="379"/>
    </location>
</feature>